<evidence type="ECO:0000313" key="2">
    <source>
        <dbReference type="EMBL" id="GLV61195.1"/>
    </source>
</evidence>
<protein>
    <recommendedName>
        <fullName evidence="4">Helix-turn-helix domain-containing protein</fullName>
    </recommendedName>
</protein>
<dbReference type="InterPro" id="IPR009061">
    <property type="entry name" value="DNA-bd_dom_put_sf"/>
</dbReference>
<keyword evidence="1" id="KW-0175">Coiled coil</keyword>
<keyword evidence="3" id="KW-1185">Reference proteome</keyword>
<dbReference type="EMBL" id="BSRI01000003">
    <property type="protein sequence ID" value="GLV61195.1"/>
    <property type="molecule type" value="Genomic_DNA"/>
</dbReference>
<comment type="caution">
    <text evidence="2">The sequence shown here is derived from an EMBL/GenBank/DDBJ whole genome shotgun (WGS) entry which is preliminary data.</text>
</comment>
<evidence type="ECO:0000256" key="1">
    <source>
        <dbReference type="SAM" id="Coils"/>
    </source>
</evidence>
<reference evidence="2 3" key="1">
    <citation type="submission" date="2023-02" db="EMBL/GenBank/DDBJ databases">
        <title>Dictyobacter halimunensis sp. nov., a new member of the class Ktedonobacteria from forest soil in a geothermal area.</title>
        <authorList>
            <person name="Rachmania M.K."/>
            <person name="Ningsih F."/>
            <person name="Sakai Y."/>
            <person name="Yabe S."/>
            <person name="Yokota A."/>
            <person name="Sjamsuridzal W."/>
        </authorList>
    </citation>
    <scope>NUCLEOTIDE SEQUENCE [LARGE SCALE GENOMIC DNA]</scope>
    <source>
        <strain evidence="2 3">S3.2.2.5</strain>
    </source>
</reference>
<accession>A0ABQ6G507</accession>
<organism evidence="2 3">
    <name type="scientific">Dictyobacter halimunensis</name>
    <dbReference type="NCBI Taxonomy" id="3026934"/>
    <lineage>
        <taxon>Bacteria</taxon>
        <taxon>Bacillati</taxon>
        <taxon>Chloroflexota</taxon>
        <taxon>Ktedonobacteria</taxon>
        <taxon>Ktedonobacterales</taxon>
        <taxon>Dictyobacteraceae</taxon>
        <taxon>Dictyobacter</taxon>
    </lineage>
</organism>
<evidence type="ECO:0000313" key="3">
    <source>
        <dbReference type="Proteomes" id="UP001344906"/>
    </source>
</evidence>
<name>A0ABQ6G507_9CHLR</name>
<evidence type="ECO:0008006" key="4">
    <source>
        <dbReference type="Google" id="ProtNLM"/>
    </source>
</evidence>
<gene>
    <name evidence="2" type="ORF">KDH_80110</name>
</gene>
<dbReference type="RefSeq" id="WP_338258622.1">
    <property type="nucleotide sequence ID" value="NZ_BSRI01000003.1"/>
</dbReference>
<feature type="coiled-coil region" evidence="1">
    <location>
        <begin position="71"/>
        <end position="112"/>
    </location>
</feature>
<dbReference type="SUPFAM" id="SSF46955">
    <property type="entry name" value="Putative DNA-binding domain"/>
    <property type="match status" value="1"/>
</dbReference>
<dbReference type="Proteomes" id="UP001344906">
    <property type="component" value="Unassembled WGS sequence"/>
</dbReference>
<proteinExistence type="predicted"/>
<sequence length="261" mass="29216">MQSTQLQKPTYISAVDAAKLIGISTRTIHRWIEKGKVQARHHGPNQLLILLADAEALAHEGPAVATPFSLLEDHTSRLEELQTQVNELLEANAQLRAQVTAQDERIEQLERVVHREYEAQSILHKLIALSPNALEGRDDTTFHKQRSEVGHMVRNLSVLEKRGLPPGSLTLSTFCQCHSGPDGIVHPSTIKGMVEAADRKEELITIYQRPTASTNLHEWWLSPLQQQKMIRFWQEQGKPFTPCPACPHPMGATETGVDMLA</sequence>